<dbReference type="GO" id="GO:0008410">
    <property type="term" value="F:CoA-transferase activity"/>
    <property type="evidence" value="ECO:0007669"/>
    <property type="project" value="InterPro"/>
</dbReference>
<dbReference type="SUPFAM" id="SSF100950">
    <property type="entry name" value="NagB/RpiA/CoA transferase-like"/>
    <property type="match status" value="1"/>
</dbReference>
<name>A0AAN5L591_KLEOX</name>
<proteinExistence type="predicted"/>
<comment type="caution">
    <text evidence="1">The sequence shown here is derived from an EMBL/GenBank/DDBJ whole genome shotgun (WGS) entry which is preliminary data.</text>
</comment>
<dbReference type="Pfam" id="PF01144">
    <property type="entry name" value="CoA_trans"/>
    <property type="match status" value="1"/>
</dbReference>
<dbReference type="InterPro" id="IPR037171">
    <property type="entry name" value="NagB/RpiA_transferase-like"/>
</dbReference>
<sequence length="57" mass="6608">MGYGTCVTEGKEVREIQRRPYLLEQAITGNFALVKGWKDDWCGNVIRRPLMDSFTTR</sequence>
<evidence type="ECO:0000313" key="2">
    <source>
        <dbReference type="Proteomes" id="UP000856143"/>
    </source>
</evidence>
<dbReference type="EMBL" id="DACSEO010000009">
    <property type="protein sequence ID" value="HAT1680541.1"/>
    <property type="molecule type" value="Genomic_DNA"/>
</dbReference>
<dbReference type="Gene3D" id="3.40.1080.10">
    <property type="entry name" value="Glutaconate Coenzyme A-transferase"/>
    <property type="match status" value="1"/>
</dbReference>
<gene>
    <name evidence="1" type="ORF">I8Y21_001153</name>
</gene>
<reference evidence="1" key="2">
    <citation type="submission" date="2020-11" db="EMBL/GenBank/DDBJ databases">
        <authorList>
            <consortium name="NCBI Pathogen Detection Project"/>
        </authorList>
    </citation>
    <scope>NUCLEOTIDE SEQUENCE</scope>
    <source>
        <strain evidence="1">R404</strain>
    </source>
</reference>
<dbReference type="InterPro" id="IPR004165">
    <property type="entry name" value="CoA_trans_fam_I"/>
</dbReference>
<organism evidence="1 2">
    <name type="scientific">Klebsiella oxytoca</name>
    <dbReference type="NCBI Taxonomy" id="571"/>
    <lineage>
        <taxon>Bacteria</taxon>
        <taxon>Pseudomonadati</taxon>
        <taxon>Pseudomonadota</taxon>
        <taxon>Gammaproteobacteria</taxon>
        <taxon>Enterobacterales</taxon>
        <taxon>Enterobacteriaceae</taxon>
        <taxon>Klebsiella/Raoultella group</taxon>
        <taxon>Klebsiella</taxon>
    </lineage>
</organism>
<evidence type="ECO:0000313" key="1">
    <source>
        <dbReference type="EMBL" id="HAT1680541.1"/>
    </source>
</evidence>
<reference evidence="1" key="1">
    <citation type="journal article" date="2018" name="Genome Biol.">
        <title>SKESA: strategic k-mer extension for scrupulous assemblies.</title>
        <authorList>
            <person name="Souvorov A."/>
            <person name="Agarwala R."/>
            <person name="Lipman D.J."/>
        </authorList>
    </citation>
    <scope>NUCLEOTIDE SEQUENCE</scope>
    <source>
        <strain evidence="1">R404</strain>
    </source>
</reference>
<accession>A0AAN5L591</accession>
<protein>
    <submittedName>
        <fullName evidence="1">Uncharacterized protein</fullName>
    </submittedName>
</protein>
<dbReference type="Proteomes" id="UP000856143">
    <property type="component" value="Unassembled WGS sequence"/>
</dbReference>
<dbReference type="AlphaFoldDB" id="A0AAN5L591"/>